<accession>A0A8H9M313</accession>
<sequence length="76" mass="8415">MGMEVASICLDLGLAVTVIDRDPLLRRLLGGWPTSSPKPHAIEGVGFVRLSARDRHADRVPEEVPSIVRRDREQLS</sequence>
<proteinExistence type="predicted"/>
<comment type="caution">
    <text evidence="1">The sequence shown here is derived from an EMBL/GenBank/DDBJ whole genome shotgun (WGS) entry which is preliminary data.</text>
</comment>
<dbReference type="Proteomes" id="UP000658656">
    <property type="component" value="Unassembled WGS sequence"/>
</dbReference>
<evidence type="ECO:0000313" key="1">
    <source>
        <dbReference type="EMBL" id="GHF35254.1"/>
    </source>
</evidence>
<keyword evidence="2" id="KW-1185">Reference proteome</keyword>
<dbReference type="AlphaFoldDB" id="A0A8H9M313"/>
<reference evidence="1" key="2">
    <citation type="submission" date="2020-09" db="EMBL/GenBank/DDBJ databases">
        <authorList>
            <person name="Sun Q."/>
            <person name="Zhou Y."/>
        </authorList>
    </citation>
    <scope>NUCLEOTIDE SEQUENCE</scope>
    <source>
        <strain evidence="1">CGMCC 4.7679</strain>
    </source>
</reference>
<gene>
    <name evidence="1" type="ORF">GCM10017566_05000</name>
</gene>
<dbReference type="EMBL" id="BNAV01000001">
    <property type="protein sequence ID" value="GHF35254.1"/>
    <property type="molecule type" value="Genomic_DNA"/>
</dbReference>
<organism evidence="1 2">
    <name type="scientific">Amycolatopsis bartoniae</name>
    <dbReference type="NCBI Taxonomy" id="941986"/>
    <lineage>
        <taxon>Bacteria</taxon>
        <taxon>Bacillati</taxon>
        <taxon>Actinomycetota</taxon>
        <taxon>Actinomycetes</taxon>
        <taxon>Pseudonocardiales</taxon>
        <taxon>Pseudonocardiaceae</taxon>
        <taxon>Amycolatopsis</taxon>
    </lineage>
</organism>
<name>A0A8H9M313_9PSEU</name>
<reference evidence="1" key="1">
    <citation type="journal article" date="2014" name="Int. J. Syst. Evol. Microbiol.">
        <title>Complete genome sequence of Corynebacterium casei LMG S-19264T (=DSM 44701T), isolated from a smear-ripened cheese.</title>
        <authorList>
            <consortium name="US DOE Joint Genome Institute (JGI-PGF)"/>
            <person name="Walter F."/>
            <person name="Albersmeier A."/>
            <person name="Kalinowski J."/>
            <person name="Ruckert C."/>
        </authorList>
    </citation>
    <scope>NUCLEOTIDE SEQUENCE</scope>
    <source>
        <strain evidence="1">CGMCC 4.7679</strain>
    </source>
</reference>
<evidence type="ECO:0000313" key="2">
    <source>
        <dbReference type="Proteomes" id="UP000658656"/>
    </source>
</evidence>
<protein>
    <submittedName>
        <fullName evidence="1">Uncharacterized protein</fullName>
    </submittedName>
</protein>